<keyword evidence="2" id="KW-0131">Cell cycle</keyword>
<evidence type="ECO:0000256" key="2">
    <source>
        <dbReference type="ARBA" id="ARBA00023306"/>
    </source>
</evidence>
<dbReference type="Proteomes" id="UP001165190">
    <property type="component" value="Unassembled WGS sequence"/>
</dbReference>
<dbReference type="GO" id="GO:0004860">
    <property type="term" value="F:protein kinase inhibitor activity"/>
    <property type="evidence" value="ECO:0007669"/>
    <property type="project" value="UniProtKB-KW"/>
</dbReference>
<dbReference type="PANTHER" id="PTHR33142:SF65">
    <property type="entry name" value="CYCLIN-DEPENDENT PROTEIN KINASE INHIBITOR SMR2-LIKE"/>
    <property type="match status" value="1"/>
</dbReference>
<accession>A0A9W7IW82</accession>
<evidence type="ECO:0000313" key="5">
    <source>
        <dbReference type="Proteomes" id="UP001165190"/>
    </source>
</evidence>
<dbReference type="GO" id="GO:0032875">
    <property type="term" value="P:regulation of DNA endoreduplication"/>
    <property type="evidence" value="ECO:0007669"/>
    <property type="project" value="InterPro"/>
</dbReference>
<dbReference type="PANTHER" id="PTHR33142">
    <property type="entry name" value="CYCLIN-DEPENDENT PROTEIN KINASE INHIBITOR SMR13"/>
    <property type="match status" value="1"/>
</dbReference>
<dbReference type="OrthoDB" id="1933617at2759"/>
<keyword evidence="5" id="KW-1185">Reference proteome</keyword>
<comment type="caution">
    <text evidence="4">The sequence shown here is derived from an EMBL/GenBank/DDBJ whole genome shotgun (WGS) entry which is preliminary data.</text>
</comment>
<dbReference type="AlphaFoldDB" id="A0A9W7IW82"/>
<dbReference type="GO" id="GO:0005634">
    <property type="term" value="C:nucleus"/>
    <property type="evidence" value="ECO:0007669"/>
    <property type="project" value="TreeGrafter"/>
</dbReference>
<feature type="compositionally biased region" description="Low complexity" evidence="3">
    <location>
        <begin position="127"/>
        <end position="136"/>
    </location>
</feature>
<dbReference type="EMBL" id="BSYR01000037">
    <property type="protein sequence ID" value="GMJ03090.1"/>
    <property type="molecule type" value="Genomic_DNA"/>
</dbReference>
<sequence length="179" mass="20076">MHAEFSSQVSFLSMSNSELILVKDESNLIEFDILKRQPLEFQEECCEARAIHNSSNDVPNDERQLQVPEDDEEKKGEESNVKAVGEFKALVVDDEDDGFKTPTSLDYKIPEMKQCPPAPRKPKANKRAASPSPSSSGTADTSTRRNLQLDVSQVVESWFAASLVDDLHRKVKKARTHES</sequence>
<evidence type="ECO:0000256" key="1">
    <source>
        <dbReference type="ARBA" id="ARBA00023013"/>
    </source>
</evidence>
<dbReference type="InterPro" id="IPR040389">
    <property type="entry name" value="SMR"/>
</dbReference>
<protein>
    <submittedName>
        <fullName evidence="4">Uncharacterized protein</fullName>
    </submittedName>
</protein>
<proteinExistence type="predicted"/>
<feature type="region of interest" description="Disordered" evidence="3">
    <location>
        <begin position="52"/>
        <end position="145"/>
    </location>
</feature>
<gene>
    <name evidence="4" type="ORF">HRI_003978200</name>
</gene>
<evidence type="ECO:0000256" key="3">
    <source>
        <dbReference type="SAM" id="MobiDB-lite"/>
    </source>
</evidence>
<organism evidence="4 5">
    <name type="scientific">Hibiscus trionum</name>
    <name type="common">Flower of an hour</name>
    <dbReference type="NCBI Taxonomy" id="183268"/>
    <lineage>
        <taxon>Eukaryota</taxon>
        <taxon>Viridiplantae</taxon>
        <taxon>Streptophyta</taxon>
        <taxon>Embryophyta</taxon>
        <taxon>Tracheophyta</taxon>
        <taxon>Spermatophyta</taxon>
        <taxon>Magnoliopsida</taxon>
        <taxon>eudicotyledons</taxon>
        <taxon>Gunneridae</taxon>
        <taxon>Pentapetalae</taxon>
        <taxon>rosids</taxon>
        <taxon>malvids</taxon>
        <taxon>Malvales</taxon>
        <taxon>Malvaceae</taxon>
        <taxon>Malvoideae</taxon>
        <taxon>Hibiscus</taxon>
    </lineage>
</organism>
<evidence type="ECO:0000313" key="4">
    <source>
        <dbReference type="EMBL" id="GMJ03090.1"/>
    </source>
</evidence>
<reference evidence="4" key="1">
    <citation type="submission" date="2023-05" db="EMBL/GenBank/DDBJ databases">
        <title>Genome and transcriptome analyses reveal genes involved in the formation of fine ridges on petal epidermal cells in Hibiscus trionum.</title>
        <authorList>
            <person name="Koshimizu S."/>
            <person name="Masuda S."/>
            <person name="Ishii T."/>
            <person name="Shirasu K."/>
            <person name="Hoshino A."/>
            <person name="Arita M."/>
        </authorList>
    </citation>
    <scope>NUCLEOTIDE SEQUENCE</scope>
    <source>
        <strain evidence="4">Hamamatsu line</strain>
    </source>
</reference>
<name>A0A9W7IW82_HIBTR</name>
<keyword evidence="1" id="KW-0649">Protein kinase inhibitor</keyword>